<evidence type="ECO:0000313" key="2">
    <source>
        <dbReference type="EMBL" id="GAA4387429.1"/>
    </source>
</evidence>
<keyword evidence="1" id="KW-0472">Membrane</keyword>
<keyword evidence="1" id="KW-0812">Transmembrane</keyword>
<evidence type="ECO:0000313" key="3">
    <source>
        <dbReference type="Proteomes" id="UP001500635"/>
    </source>
</evidence>
<sequence>MSSQLREHPNTVERVEYLCGRHLPDSMHEWVVRDAAGPGHNRRYYTRGILMFVPIIVAILVIPTAWWVKVAMILLVMLPAGFFLTALKDIYLKHLLIDNDIDPDIQTGKWRAEHDRRAAAYDSKFRSGPRRYA</sequence>
<dbReference type="InterPro" id="IPR035197">
    <property type="entry name" value="DUF5313"/>
</dbReference>
<gene>
    <name evidence="2" type="ORF">GCM10023147_11870</name>
</gene>
<organism evidence="2 3">
    <name type="scientific">Tsukamurella soli</name>
    <dbReference type="NCBI Taxonomy" id="644556"/>
    <lineage>
        <taxon>Bacteria</taxon>
        <taxon>Bacillati</taxon>
        <taxon>Actinomycetota</taxon>
        <taxon>Actinomycetes</taxon>
        <taxon>Mycobacteriales</taxon>
        <taxon>Tsukamurellaceae</taxon>
        <taxon>Tsukamurella</taxon>
    </lineage>
</organism>
<reference evidence="3" key="1">
    <citation type="journal article" date="2019" name="Int. J. Syst. Evol. Microbiol.">
        <title>The Global Catalogue of Microorganisms (GCM) 10K type strain sequencing project: providing services to taxonomists for standard genome sequencing and annotation.</title>
        <authorList>
            <consortium name="The Broad Institute Genomics Platform"/>
            <consortium name="The Broad Institute Genome Sequencing Center for Infectious Disease"/>
            <person name="Wu L."/>
            <person name="Ma J."/>
        </authorList>
    </citation>
    <scope>NUCLEOTIDE SEQUENCE [LARGE SCALE GENOMIC DNA]</scope>
    <source>
        <strain evidence="3">JCM 17688</strain>
    </source>
</reference>
<evidence type="ECO:0000256" key="1">
    <source>
        <dbReference type="SAM" id="Phobius"/>
    </source>
</evidence>
<keyword evidence="3" id="KW-1185">Reference proteome</keyword>
<keyword evidence="1" id="KW-1133">Transmembrane helix</keyword>
<feature type="transmembrane region" description="Helical" evidence="1">
    <location>
        <begin position="44"/>
        <end position="62"/>
    </location>
</feature>
<protein>
    <submittedName>
        <fullName evidence="2">Uncharacterized protein</fullName>
    </submittedName>
</protein>
<dbReference type="Proteomes" id="UP001500635">
    <property type="component" value="Unassembled WGS sequence"/>
</dbReference>
<comment type="caution">
    <text evidence="2">The sequence shown here is derived from an EMBL/GenBank/DDBJ whole genome shotgun (WGS) entry which is preliminary data.</text>
</comment>
<dbReference type="Pfam" id="PF17240">
    <property type="entry name" value="DUF5313"/>
    <property type="match status" value="1"/>
</dbReference>
<dbReference type="RefSeq" id="WP_344992284.1">
    <property type="nucleotide sequence ID" value="NZ_BAABFR010000012.1"/>
</dbReference>
<accession>A0ABP8J9S8</accession>
<dbReference type="EMBL" id="BAABFR010000012">
    <property type="protein sequence ID" value="GAA4387429.1"/>
    <property type="molecule type" value="Genomic_DNA"/>
</dbReference>
<feature type="transmembrane region" description="Helical" evidence="1">
    <location>
        <begin position="68"/>
        <end position="87"/>
    </location>
</feature>
<name>A0ABP8J9S8_9ACTN</name>
<proteinExistence type="predicted"/>